<keyword evidence="5 6" id="KW-0472">Membrane</keyword>
<dbReference type="Proteomes" id="UP001285263">
    <property type="component" value="Unassembled WGS sequence"/>
</dbReference>
<comment type="caution">
    <text evidence="7">The sequence shown here is derived from an EMBL/GenBank/DDBJ whole genome shotgun (WGS) entry which is preliminary data.</text>
</comment>
<feature type="transmembrane region" description="Helical" evidence="6">
    <location>
        <begin position="89"/>
        <end position="109"/>
    </location>
</feature>
<evidence type="ECO:0000313" key="8">
    <source>
        <dbReference type="Proteomes" id="UP001285263"/>
    </source>
</evidence>
<protein>
    <submittedName>
        <fullName evidence="7">MFS transporter</fullName>
    </submittedName>
</protein>
<evidence type="ECO:0000256" key="2">
    <source>
        <dbReference type="ARBA" id="ARBA00022475"/>
    </source>
</evidence>
<evidence type="ECO:0000256" key="1">
    <source>
        <dbReference type="ARBA" id="ARBA00004651"/>
    </source>
</evidence>
<evidence type="ECO:0000256" key="3">
    <source>
        <dbReference type="ARBA" id="ARBA00022692"/>
    </source>
</evidence>
<feature type="transmembrane region" description="Helical" evidence="6">
    <location>
        <begin position="26"/>
        <end position="50"/>
    </location>
</feature>
<dbReference type="PANTHER" id="PTHR23513:SF6">
    <property type="entry name" value="MAJOR FACILITATOR SUPERFAMILY ASSOCIATED DOMAIN-CONTAINING PROTEIN"/>
    <property type="match status" value="1"/>
</dbReference>
<dbReference type="SUPFAM" id="SSF103473">
    <property type="entry name" value="MFS general substrate transporter"/>
    <property type="match status" value="1"/>
</dbReference>
<evidence type="ECO:0000256" key="4">
    <source>
        <dbReference type="ARBA" id="ARBA00022989"/>
    </source>
</evidence>
<accession>A0ABU5DM03</accession>
<dbReference type="Pfam" id="PF07690">
    <property type="entry name" value="MFS_1"/>
    <property type="match status" value="1"/>
</dbReference>
<name>A0ABU5DM03_9BURK</name>
<evidence type="ECO:0000313" key="7">
    <source>
        <dbReference type="EMBL" id="MDY0747174.1"/>
    </source>
</evidence>
<proteinExistence type="predicted"/>
<sequence length="433" mass="44061">MSTTTTIDTAAANGRQALLADANFRWLLAGGAVSLLGDQFTLVALPWLVLQLTGDPLALGVTLALISVPRAVFILFGGAIADRYSPARVLVVGKLAQFLLLGGLAALLWSGALTMWMVHGLALALGLVTAFSFPAGSAMLPRCLPPALIRPANAVLMSAGQIVSLAGPLLAGGLIALFGHGPSHAVPDAHGLALAIGFDAVSFAFSAWTVSRLSLRPLPVAATTAAKAKGVLADIAEACRAFWADVPLRTVCLYFAAIAFFAGGPISVALPVLANSELGGNASALGLLLAANGAGVLAGMTLSGLRSDWRLGTLGATMLAVDALAGLGFAALGLVHALWLAMALLAVLGLLLGFVRVAVFSWMQKRVPPAMLGRTMSLFMFIVMGLTPLASALAGAALRVLSPGALFVASGGALILIVVIGAVMTPIRQVREA</sequence>
<feature type="transmembrane region" description="Helical" evidence="6">
    <location>
        <begin position="191"/>
        <end position="210"/>
    </location>
</feature>
<dbReference type="CDD" id="cd06173">
    <property type="entry name" value="MFS_MefA_like"/>
    <property type="match status" value="1"/>
</dbReference>
<dbReference type="InterPro" id="IPR011701">
    <property type="entry name" value="MFS"/>
</dbReference>
<organism evidence="7 8">
    <name type="scientific">Roseateles agri</name>
    <dbReference type="NCBI Taxonomy" id="3098619"/>
    <lineage>
        <taxon>Bacteria</taxon>
        <taxon>Pseudomonadati</taxon>
        <taxon>Pseudomonadota</taxon>
        <taxon>Betaproteobacteria</taxon>
        <taxon>Burkholderiales</taxon>
        <taxon>Sphaerotilaceae</taxon>
        <taxon>Roseateles</taxon>
    </lineage>
</organism>
<feature type="transmembrane region" description="Helical" evidence="6">
    <location>
        <begin position="115"/>
        <end position="133"/>
    </location>
</feature>
<feature type="transmembrane region" description="Helical" evidence="6">
    <location>
        <begin position="375"/>
        <end position="398"/>
    </location>
</feature>
<feature type="transmembrane region" description="Helical" evidence="6">
    <location>
        <begin position="311"/>
        <end position="332"/>
    </location>
</feature>
<feature type="transmembrane region" description="Helical" evidence="6">
    <location>
        <begin position="154"/>
        <end position="179"/>
    </location>
</feature>
<dbReference type="InterPro" id="IPR036259">
    <property type="entry name" value="MFS_trans_sf"/>
</dbReference>
<dbReference type="RefSeq" id="WP_320425134.1">
    <property type="nucleotide sequence ID" value="NZ_JAXCLA010000007.1"/>
</dbReference>
<feature type="transmembrane region" description="Helical" evidence="6">
    <location>
        <begin position="404"/>
        <end position="427"/>
    </location>
</feature>
<feature type="transmembrane region" description="Helical" evidence="6">
    <location>
        <begin position="251"/>
        <end position="274"/>
    </location>
</feature>
<gene>
    <name evidence="7" type="ORF">SNE35_21890</name>
</gene>
<comment type="subcellular location">
    <subcellularLocation>
        <location evidence="1">Cell membrane</location>
        <topology evidence="1">Multi-pass membrane protein</topology>
    </subcellularLocation>
</comment>
<dbReference type="PANTHER" id="PTHR23513">
    <property type="entry name" value="INTEGRAL MEMBRANE EFFLUX PROTEIN-RELATED"/>
    <property type="match status" value="1"/>
</dbReference>
<evidence type="ECO:0000256" key="5">
    <source>
        <dbReference type="ARBA" id="ARBA00023136"/>
    </source>
</evidence>
<feature type="transmembrane region" description="Helical" evidence="6">
    <location>
        <begin position="338"/>
        <end position="363"/>
    </location>
</feature>
<dbReference type="Gene3D" id="1.20.1250.20">
    <property type="entry name" value="MFS general substrate transporter like domains"/>
    <property type="match status" value="1"/>
</dbReference>
<keyword evidence="3 6" id="KW-0812">Transmembrane</keyword>
<dbReference type="EMBL" id="JAXCLA010000007">
    <property type="protein sequence ID" value="MDY0747174.1"/>
    <property type="molecule type" value="Genomic_DNA"/>
</dbReference>
<evidence type="ECO:0000256" key="6">
    <source>
        <dbReference type="SAM" id="Phobius"/>
    </source>
</evidence>
<feature type="transmembrane region" description="Helical" evidence="6">
    <location>
        <begin position="56"/>
        <end position="77"/>
    </location>
</feature>
<feature type="transmembrane region" description="Helical" evidence="6">
    <location>
        <begin position="280"/>
        <end position="299"/>
    </location>
</feature>
<keyword evidence="8" id="KW-1185">Reference proteome</keyword>
<keyword evidence="4 6" id="KW-1133">Transmembrane helix</keyword>
<reference evidence="7 8" key="1">
    <citation type="submission" date="2023-11" db="EMBL/GenBank/DDBJ databases">
        <title>Paucibacter sp. nov., isolated from fresh soil in Korea.</title>
        <authorList>
            <person name="Le N.T.T."/>
        </authorList>
    </citation>
    <scope>NUCLEOTIDE SEQUENCE [LARGE SCALE GENOMIC DNA]</scope>
    <source>
        <strain evidence="7 8">R3-3</strain>
    </source>
</reference>
<keyword evidence="2" id="KW-1003">Cell membrane</keyword>